<feature type="transmembrane region" description="Helical" evidence="10">
    <location>
        <begin position="211"/>
        <end position="228"/>
    </location>
</feature>
<evidence type="ECO:0000256" key="6">
    <source>
        <dbReference type="ARBA" id="ARBA00023136"/>
    </source>
</evidence>
<reference evidence="11" key="1">
    <citation type="submission" date="2024-04" db="UniProtKB">
        <authorList>
            <consortium name="EnsemblMetazoa"/>
        </authorList>
    </citation>
    <scope>IDENTIFICATION</scope>
    <source>
        <strain evidence="11">EBRO</strain>
    </source>
</reference>
<feature type="compositionally biased region" description="Basic and acidic residues" evidence="9">
    <location>
        <begin position="295"/>
        <end position="307"/>
    </location>
</feature>
<dbReference type="InterPro" id="IPR006603">
    <property type="entry name" value="PQ-loop_rpt"/>
</dbReference>
<evidence type="ECO:0000256" key="4">
    <source>
        <dbReference type="ARBA" id="ARBA00022737"/>
    </source>
</evidence>
<keyword evidence="3 10" id="KW-0812">Transmembrane</keyword>
<dbReference type="FunFam" id="1.20.1280.290:FF:000031">
    <property type="entry name" value="Mannose-P-dolichol utilization defect 1"/>
    <property type="match status" value="1"/>
</dbReference>
<feature type="transmembrane region" description="Helical" evidence="10">
    <location>
        <begin position="240"/>
        <end position="259"/>
    </location>
</feature>
<feature type="compositionally biased region" description="Basic residues" evidence="9">
    <location>
        <begin position="308"/>
        <end position="317"/>
    </location>
</feature>
<evidence type="ECO:0000256" key="3">
    <source>
        <dbReference type="ARBA" id="ARBA00022692"/>
    </source>
</evidence>
<feature type="transmembrane region" description="Helical" evidence="10">
    <location>
        <begin position="271"/>
        <end position="292"/>
    </location>
</feature>
<feature type="transmembrane region" description="Helical" evidence="10">
    <location>
        <begin position="131"/>
        <end position="152"/>
    </location>
</feature>
<keyword evidence="5 10" id="KW-1133">Transmembrane helix</keyword>
<dbReference type="SMART" id="SM00679">
    <property type="entry name" value="CTNS"/>
    <property type="match status" value="2"/>
</dbReference>
<keyword evidence="12" id="KW-1185">Reference proteome</keyword>
<evidence type="ECO:0000313" key="12">
    <source>
        <dbReference type="Proteomes" id="UP000075880"/>
    </source>
</evidence>
<feature type="transmembrane region" description="Helical" evidence="10">
    <location>
        <begin position="164"/>
        <end position="181"/>
    </location>
</feature>
<evidence type="ECO:0000256" key="2">
    <source>
        <dbReference type="ARBA" id="ARBA00022448"/>
    </source>
</evidence>
<evidence type="ECO:0000313" key="11">
    <source>
        <dbReference type="EnsemblMetazoa" id="ENSAATROPP010016"/>
    </source>
</evidence>
<dbReference type="Gene3D" id="1.20.1280.290">
    <property type="match status" value="2"/>
</dbReference>
<evidence type="ECO:0000256" key="9">
    <source>
        <dbReference type="SAM" id="MobiDB-lite"/>
    </source>
</evidence>
<comment type="similarity">
    <text evidence="7">Belongs to the MPDU1 (TC 2.A.43.3) family.</text>
</comment>
<keyword evidence="4" id="KW-0677">Repeat</keyword>
<keyword evidence="2" id="KW-0813">Transport</keyword>
<feature type="region of interest" description="Disordered" evidence="9">
    <location>
        <begin position="295"/>
        <end position="317"/>
    </location>
</feature>
<dbReference type="FunFam" id="1.20.1280.290:FF:000006">
    <property type="entry name" value="mannose-P-dolichol utilization defect 1 protein"/>
    <property type="match status" value="1"/>
</dbReference>
<dbReference type="PANTHER" id="PTHR12226:SF2">
    <property type="entry name" value="MANNOSE-P-DOLICHOL UTILIZATION DEFECT 1 PROTEIN"/>
    <property type="match status" value="1"/>
</dbReference>
<dbReference type="InterPro" id="IPR016817">
    <property type="entry name" value="MannP-dilichol_defect-1"/>
</dbReference>
<dbReference type="AlphaFoldDB" id="A0AAG5DFQ5"/>
<keyword evidence="6 10" id="KW-0472">Membrane</keyword>
<proteinExistence type="inferred from homology"/>
<sequence>MDDKHCGGKSSGDVLEMTAACCFSCQSVFSVNLCSTAFAELVKNITRAKSFRSRSSLRKPAIMVDYEKQFMLYLIDEKCYDKYFVEFDFLDGACFRALISKGLGLGIIAGSVLVKVPQITKILASKSARGISLFSVCLDLFAITIHMAYSFVNGFPFSAWGDTSFLALQTAIIAMLVLYYGGSSARSVVFGVCYSALVYVLMGGLTPLNYLLIAQGFNVPILLIGKLSQAFANYRNGSTGQLSAVTCFMLLAGSLARIFTSIQETGDQMMIITYGSSSFANLVIALQVLYYWNSDKQKKSSSKEAVKKPKAKSKKTD</sequence>
<protein>
    <recommendedName>
        <fullName evidence="8">Mannose-P-dolichol utilization defect 1 protein homolog</fullName>
    </recommendedName>
</protein>
<feature type="transmembrane region" description="Helical" evidence="10">
    <location>
        <begin position="188"/>
        <end position="205"/>
    </location>
</feature>
<dbReference type="GO" id="GO:0009312">
    <property type="term" value="P:oligosaccharide biosynthetic process"/>
    <property type="evidence" value="ECO:0007669"/>
    <property type="project" value="TreeGrafter"/>
</dbReference>
<evidence type="ECO:0000256" key="8">
    <source>
        <dbReference type="ARBA" id="ARBA00067517"/>
    </source>
</evidence>
<evidence type="ECO:0000256" key="7">
    <source>
        <dbReference type="ARBA" id="ARBA00038475"/>
    </source>
</evidence>
<dbReference type="GO" id="GO:0016020">
    <property type="term" value="C:membrane"/>
    <property type="evidence" value="ECO:0007669"/>
    <property type="project" value="UniProtKB-SubCell"/>
</dbReference>
<evidence type="ECO:0000256" key="10">
    <source>
        <dbReference type="SAM" id="Phobius"/>
    </source>
</evidence>
<dbReference type="Proteomes" id="UP000075880">
    <property type="component" value="Unassembled WGS sequence"/>
</dbReference>
<evidence type="ECO:0000256" key="1">
    <source>
        <dbReference type="ARBA" id="ARBA00004141"/>
    </source>
</evidence>
<name>A0AAG5DFQ5_ANOAO</name>
<evidence type="ECO:0000256" key="5">
    <source>
        <dbReference type="ARBA" id="ARBA00022989"/>
    </source>
</evidence>
<organism evidence="11 12">
    <name type="scientific">Anopheles atroparvus</name>
    <name type="common">European mosquito</name>
    <dbReference type="NCBI Taxonomy" id="41427"/>
    <lineage>
        <taxon>Eukaryota</taxon>
        <taxon>Metazoa</taxon>
        <taxon>Ecdysozoa</taxon>
        <taxon>Arthropoda</taxon>
        <taxon>Hexapoda</taxon>
        <taxon>Insecta</taxon>
        <taxon>Pterygota</taxon>
        <taxon>Neoptera</taxon>
        <taxon>Endopterygota</taxon>
        <taxon>Diptera</taxon>
        <taxon>Nematocera</taxon>
        <taxon>Culicoidea</taxon>
        <taxon>Culicidae</taxon>
        <taxon>Anophelinae</taxon>
        <taxon>Anopheles</taxon>
    </lineage>
</organism>
<dbReference type="EnsemblMetazoa" id="ENSAATROPT011088">
    <property type="protein sequence ID" value="ENSAATROPP010016"/>
    <property type="gene ID" value="ENSAATROPG009025"/>
</dbReference>
<comment type="subcellular location">
    <subcellularLocation>
        <location evidence="1">Membrane</location>
        <topology evidence="1">Multi-pass membrane protein</topology>
    </subcellularLocation>
</comment>
<accession>A0AAG5DFQ5</accession>
<dbReference type="Pfam" id="PF04193">
    <property type="entry name" value="PQ-loop"/>
    <property type="match status" value="2"/>
</dbReference>
<dbReference type="PANTHER" id="PTHR12226">
    <property type="entry name" value="MANNOSE-P-DOLICHOL UTILIZATION DEFECT 1 LEC35 -RELATED"/>
    <property type="match status" value="1"/>
</dbReference>